<evidence type="ECO:0000256" key="1">
    <source>
        <dbReference type="SAM" id="Phobius"/>
    </source>
</evidence>
<dbReference type="EMBL" id="JAVREN010000023">
    <property type="protein sequence ID" value="MDT0308516.1"/>
    <property type="molecule type" value="Genomic_DNA"/>
</dbReference>
<comment type="caution">
    <text evidence="2">The sequence shown here is derived from an EMBL/GenBank/DDBJ whole genome shotgun (WGS) entry which is preliminary data.</text>
</comment>
<proteinExistence type="predicted"/>
<evidence type="ECO:0000313" key="3">
    <source>
        <dbReference type="Proteomes" id="UP001183388"/>
    </source>
</evidence>
<sequence length="92" mass="9527">MKRGHEARAVVMRRHRFEPARLVLGLALLGMAALFLARAAGGEVPLPLLAALLPAALLLTAGVAVSVFGVRRARARASGREDGSWAGEGSGS</sequence>
<evidence type="ECO:0000313" key="2">
    <source>
        <dbReference type="EMBL" id="MDT0308516.1"/>
    </source>
</evidence>
<protein>
    <recommendedName>
        <fullName evidence="4">Integral membrane protein</fullName>
    </recommendedName>
</protein>
<keyword evidence="1" id="KW-1133">Transmembrane helix</keyword>
<dbReference type="Proteomes" id="UP001183388">
    <property type="component" value="Unassembled WGS sequence"/>
</dbReference>
<dbReference type="RefSeq" id="WP_311631467.1">
    <property type="nucleotide sequence ID" value="NZ_JAVREN010000023.1"/>
</dbReference>
<reference evidence="3" key="1">
    <citation type="submission" date="2023-07" db="EMBL/GenBank/DDBJ databases">
        <title>30 novel species of actinomycetes from the DSMZ collection.</title>
        <authorList>
            <person name="Nouioui I."/>
        </authorList>
    </citation>
    <scope>NUCLEOTIDE SEQUENCE [LARGE SCALE GENOMIC DNA]</scope>
    <source>
        <strain evidence="3">DSM 44917</strain>
    </source>
</reference>
<keyword evidence="3" id="KW-1185">Reference proteome</keyword>
<gene>
    <name evidence="2" type="ORF">RM780_16345</name>
</gene>
<accession>A0ABU2LAJ8</accession>
<keyword evidence="1" id="KW-0812">Transmembrane</keyword>
<keyword evidence="1" id="KW-0472">Membrane</keyword>
<organism evidence="2 3">
    <name type="scientific">Streptomyces boetiae</name>
    <dbReference type="NCBI Taxonomy" id="3075541"/>
    <lineage>
        <taxon>Bacteria</taxon>
        <taxon>Bacillati</taxon>
        <taxon>Actinomycetota</taxon>
        <taxon>Actinomycetes</taxon>
        <taxon>Kitasatosporales</taxon>
        <taxon>Streptomycetaceae</taxon>
        <taxon>Streptomyces</taxon>
    </lineage>
</organism>
<name>A0ABU2LAJ8_9ACTN</name>
<evidence type="ECO:0008006" key="4">
    <source>
        <dbReference type="Google" id="ProtNLM"/>
    </source>
</evidence>
<feature type="transmembrane region" description="Helical" evidence="1">
    <location>
        <begin position="49"/>
        <end position="70"/>
    </location>
</feature>